<proteinExistence type="predicted"/>
<dbReference type="GO" id="GO:0016757">
    <property type="term" value="F:glycosyltransferase activity"/>
    <property type="evidence" value="ECO:0007669"/>
    <property type="project" value="InterPro"/>
</dbReference>
<dbReference type="Proteomes" id="UP000031866">
    <property type="component" value="Chromosome"/>
</dbReference>
<accession>A0A0B5QHU5</accession>
<evidence type="ECO:0000313" key="3">
    <source>
        <dbReference type="Proteomes" id="UP000031866"/>
    </source>
</evidence>
<dbReference type="OrthoDB" id="9816564at2"/>
<dbReference type="Pfam" id="PF00534">
    <property type="entry name" value="Glycos_transf_1"/>
    <property type="match status" value="1"/>
</dbReference>
<evidence type="ECO:0000259" key="1">
    <source>
        <dbReference type="Pfam" id="PF00534"/>
    </source>
</evidence>
<dbReference type="InterPro" id="IPR001296">
    <property type="entry name" value="Glyco_trans_1"/>
</dbReference>
<organism evidence="2 3">
    <name type="scientific">Clostridium beijerinckii</name>
    <name type="common">Clostridium MP</name>
    <dbReference type="NCBI Taxonomy" id="1520"/>
    <lineage>
        <taxon>Bacteria</taxon>
        <taxon>Bacillati</taxon>
        <taxon>Bacillota</taxon>
        <taxon>Clostridia</taxon>
        <taxon>Eubacteriales</taxon>
        <taxon>Clostridiaceae</taxon>
        <taxon>Clostridium</taxon>
    </lineage>
</organism>
<dbReference type="AlphaFoldDB" id="A0A0B5QHU5"/>
<dbReference type="Gene3D" id="3.40.50.2000">
    <property type="entry name" value="Glycogen Phosphorylase B"/>
    <property type="match status" value="1"/>
</dbReference>
<dbReference type="EMBL" id="CP010086">
    <property type="protein sequence ID" value="AJG97791.1"/>
    <property type="molecule type" value="Genomic_DNA"/>
</dbReference>
<dbReference type="Gene3D" id="3.40.50.11010">
    <property type="match status" value="1"/>
</dbReference>
<dbReference type="RefSeq" id="WP_052482740.1">
    <property type="nucleotide sequence ID" value="NZ_CP010086.2"/>
</dbReference>
<dbReference type="KEGG" id="cbei:LF65_01177"/>
<sequence>MKKAIFASAHAYDSPFKLGDHHYAKLLSQKGYEILWLDMPTSYIYYFKDKENYYKDYDLSKSSPRKVDDNIYEYCPYTYLPYIRIKPLDSIFVGKNSLQLCNRNLKKFFDRAGYGECDLLWISNPKYTYLDKFVQSKCIIHRMGDDFSKFDGLPSSFMDLELRLIEKSNIYYVTAKSLMDKYSQIKKPKYLSNGCDYKHFQKNSYDFPMEYIKYETMKKVLYVGAIDSWFDLELLKYSVEENEEVQFFIIGPNRISLDVLKHYKNVHILGKRNYKDIPNYMYYSDLGIIPFKINDLTMSVNPIKLFEYSACGVPTIVTDMQEVSFTLENLRNMPIYIAKDKIEFSNYIKSINKTDEDSRILKQFAEENSWDKRIEMVCSDIASYKNGDE</sequence>
<evidence type="ECO:0000313" key="2">
    <source>
        <dbReference type="EMBL" id="AJG97791.1"/>
    </source>
</evidence>
<reference evidence="3" key="1">
    <citation type="submission" date="2014-12" db="EMBL/GenBank/DDBJ databases">
        <title>Genome sequence of Clostridium beijerinckii strain 59B.</title>
        <authorList>
            <person name="Little G.T."/>
            <person name="Minton N.P."/>
        </authorList>
    </citation>
    <scope>NUCLEOTIDE SEQUENCE [LARGE SCALE GENOMIC DNA]</scope>
    <source>
        <strain evidence="3">59B</strain>
    </source>
</reference>
<dbReference type="STRING" id="1520.LF65_01177"/>
<feature type="domain" description="Glycosyl transferase family 1" evidence="1">
    <location>
        <begin position="213"/>
        <end position="366"/>
    </location>
</feature>
<name>A0A0B5QHU5_CLOBE</name>
<protein>
    <recommendedName>
        <fullName evidence="1">Glycosyl transferase family 1 domain-containing protein</fullName>
    </recommendedName>
</protein>
<gene>
    <name evidence="2" type="ORF">LF65_01177</name>
</gene>
<dbReference type="SUPFAM" id="SSF53756">
    <property type="entry name" value="UDP-Glycosyltransferase/glycogen phosphorylase"/>
    <property type="match status" value="1"/>
</dbReference>